<accession>A0AAF0EIH9</accession>
<feature type="transmembrane region" description="Helical" evidence="7">
    <location>
        <begin position="330"/>
        <end position="357"/>
    </location>
</feature>
<feature type="transmembrane region" description="Helical" evidence="7">
    <location>
        <begin position="369"/>
        <end position="390"/>
    </location>
</feature>
<dbReference type="EMBL" id="CP119893">
    <property type="protein sequence ID" value="WFD26445.1"/>
    <property type="molecule type" value="Genomic_DNA"/>
</dbReference>
<proteinExistence type="inferred from homology"/>
<keyword evidence="4 7" id="KW-0732">Signal</keyword>
<evidence type="ECO:0000256" key="2">
    <source>
        <dbReference type="ARBA" id="ARBA00005227"/>
    </source>
</evidence>
<feature type="transmembrane region" description="Helical" evidence="7">
    <location>
        <begin position="402"/>
        <end position="423"/>
    </location>
</feature>
<organism evidence="8 9">
    <name type="scientific">Malassezia nana</name>
    <dbReference type="NCBI Taxonomy" id="180528"/>
    <lineage>
        <taxon>Eukaryota</taxon>
        <taxon>Fungi</taxon>
        <taxon>Dikarya</taxon>
        <taxon>Basidiomycota</taxon>
        <taxon>Ustilaginomycotina</taxon>
        <taxon>Malasseziomycetes</taxon>
        <taxon>Malasseziales</taxon>
        <taxon>Malasseziaceae</taxon>
        <taxon>Malassezia</taxon>
    </lineage>
</organism>
<evidence type="ECO:0000256" key="7">
    <source>
        <dbReference type="RuleBase" id="RU363079"/>
    </source>
</evidence>
<dbReference type="GO" id="GO:0005737">
    <property type="term" value="C:cytoplasm"/>
    <property type="evidence" value="ECO:0007669"/>
    <property type="project" value="UniProtKB-ARBA"/>
</dbReference>
<dbReference type="Proteomes" id="UP001213623">
    <property type="component" value="Chromosome 2"/>
</dbReference>
<dbReference type="AlphaFoldDB" id="A0AAF0EIH9"/>
<evidence type="ECO:0000256" key="3">
    <source>
        <dbReference type="ARBA" id="ARBA00022692"/>
    </source>
</evidence>
<feature type="chain" id="PRO_5041774098" description="Transmembrane 9 superfamily member" evidence="7">
    <location>
        <begin position="19"/>
        <end position="629"/>
    </location>
</feature>
<feature type="transmembrane region" description="Helical" evidence="7">
    <location>
        <begin position="560"/>
        <end position="581"/>
    </location>
</feature>
<keyword evidence="3 7" id="KW-0812">Transmembrane</keyword>
<comment type="subcellular location">
    <subcellularLocation>
        <location evidence="1">Membrane</location>
        <topology evidence="1">Multi-pass membrane protein</topology>
    </subcellularLocation>
</comment>
<feature type="transmembrane region" description="Helical" evidence="7">
    <location>
        <begin position="491"/>
        <end position="514"/>
    </location>
</feature>
<dbReference type="PANTHER" id="PTHR10766:SF111">
    <property type="entry name" value="TRANSMEMBRANE 9 SUPERFAMILY MEMBER 2"/>
    <property type="match status" value="1"/>
</dbReference>
<evidence type="ECO:0000313" key="8">
    <source>
        <dbReference type="EMBL" id="WFD26445.1"/>
    </source>
</evidence>
<feature type="transmembrane region" description="Helical" evidence="7">
    <location>
        <begin position="520"/>
        <end position="548"/>
    </location>
</feature>
<dbReference type="GO" id="GO:0007034">
    <property type="term" value="P:vacuolar transport"/>
    <property type="evidence" value="ECO:0007669"/>
    <property type="project" value="TreeGrafter"/>
</dbReference>
<keyword evidence="9" id="KW-1185">Reference proteome</keyword>
<evidence type="ECO:0000313" key="9">
    <source>
        <dbReference type="Proteomes" id="UP001213623"/>
    </source>
</evidence>
<name>A0AAF0EIH9_9BASI</name>
<feature type="transmembrane region" description="Helical" evidence="7">
    <location>
        <begin position="429"/>
        <end position="447"/>
    </location>
</feature>
<reference evidence="8" key="1">
    <citation type="submission" date="2023-03" db="EMBL/GenBank/DDBJ databases">
        <title>Mating type loci evolution in Malassezia.</title>
        <authorList>
            <person name="Coelho M.A."/>
        </authorList>
    </citation>
    <scope>NUCLEOTIDE SEQUENCE</scope>
    <source>
        <strain evidence="8">CBS 9557</strain>
    </source>
</reference>
<evidence type="ECO:0000256" key="5">
    <source>
        <dbReference type="ARBA" id="ARBA00022989"/>
    </source>
</evidence>
<dbReference type="PANTHER" id="PTHR10766">
    <property type="entry name" value="TRANSMEMBRANE 9 SUPERFAMILY PROTEIN"/>
    <property type="match status" value="1"/>
</dbReference>
<keyword evidence="5 7" id="KW-1133">Transmembrane helix</keyword>
<keyword evidence="6 7" id="KW-0472">Membrane</keyword>
<evidence type="ECO:0000256" key="1">
    <source>
        <dbReference type="ARBA" id="ARBA00004141"/>
    </source>
</evidence>
<feature type="transmembrane region" description="Helical" evidence="7">
    <location>
        <begin position="268"/>
        <end position="290"/>
    </location>
</feature>
<gene>
    <name evidence="8" type="ORF">MNAN1_001428</name>
</gene>
<dbReference type="Pfam" id="PF02990">
    <property type="entry name" value="EMP70"/>
    <property type="match status" value="1"/>
</dbReference>
<dbReference type="GO" id="GO:0072657">
    <property type="term" value="P:protein localization to membrane"/>
    <property type="evidence" value="ECO:0007669"/>
    <property type="project" value="TreeGrafter"/>
</dbReference>
<evidence type="ECO:0000256" key="6">
    <source>
        <dbReference type="ARBA" id="ARBA00023136"/>
    </source>
</evidence>
<feature type="signal peptide" evidence="7">
    <location>
        <begin position="1"/>
        <end position="18"/>
    </location>
</feature>
<protein>
    <recommendedName>
        <fullName evidence="7">Transmembrane 9 superfamily member</fullName>
    </recommendedName>
</protein>
<dbReference type="InterPro" id="IPR004240">
    <property type="entry name" value="EMP70"/>
</dbReference>
<feature type="transmembrane region" description="Helical" evidence="7">
    <location>
        <begin position="593"/>
        <end position="619"/>
    </location>
</feature>
<sequence>MRRFALWAGTLFAAPLHAWYLPGSAPNSFQAGNNVSVQVNALQPMAGATPVHGLVSYDYYDERLHFCQPPNGIQAEHNGLSSELFGDHVYNSALELRMLEAKSCVELCQTQVAPEQAQFINERIRERYAINMMVDGLPVVDVDITEADGSLRTSSLGFALGSILDARGHVLPTPALYNHYVLNVSYHERSPGEYRVVGVNVRPMSLASLPDTTPGALARCDVQAPLFLSPNATTQVAYTYSVLWTKSATPWATRWDAYLHVSDARIHWYALLNSTAIVSLLCVLVALIMARAMRRDIYRYNAIDLTEDIQEDYGWKLVHGEVFRAPASPVLLSVCAGAGAQLTAMICVTLVLALLGFLSPANRGSLGTILVVAWTLLGSVSGFVSAKVYASFDGTQWRNVGILSATLVPLSVFVLINVLNVVLLLNKSAGAVPFGALNTLALFWFLLQSPLSMLGTRLGLRSGGLTHPVRVNKIPRQIPPIAWYLRLWPSALLAGLLPFGAAWLELFFILHSLFSNRVYYAYGFLTLTFLVTALTTAIVSILSCYCLLCAEDYRWHWRAFFTGGAGAVWFFVYGLFVLVRLNLPDLSSKIVFLGYLFLMASLAFLLFGFLGFAACYACVRRLYQHIRVD</sequence>
<evidence type="ECO:0000256" key="4">
    <source>
        <dbReference type="ARBA" id="ARBA00022729"/>
    </source>
</evidence>
<comment type="similarity">
    <text evidence="2 7">Belongs to the nonaspanin (TM9SF) (TC 9.A.2) family.</text>
</comment>
<dbReference type="GO" id="GO:0016020">
    <property type="term" value="C:membrane"/>
    <property type="evidence" value="ECO:0007669"/>
    <property type="project" value="UniProtKB-SubCell"/>
</dbReference>